<dbReference type="Proteomes" id="UP001216907">
    <property type="component" value="Unassembled WGS sequence"/>
</dbReference>
<evidence type="ECO:0008006" key="4">
    <source>
        <dbReference type="Google" id="ProtNLM"/>
    </source>
</evidence>
<dbReference type="EMBL" id="JARRAG010000001">
    <property type="protein sequence ID" value="MDG3003104.1"/>
    <property type="molecule type" value="Genomic_DNA"/>
</dbReference>
<keyword evidence="3" id="KW-1185">Reference proteome</keyword>
<feature type="transmembrane region" description="Helical" evidence="1">
    <location>
        <begin position="60"/>
        <end position="82"/>
    </location>
</feature>
<organism evidence="2 3">
    <name type="scientific">Paludisphaera mucosa</name>
    <dbReference type="NCBI Taxonomy" id="3030827"/>
    <lineage>
        <taxon>Bacteria</taxon>
        <taxon>Pseudomonadati</taxon>
        <taxon>Planctomycetota</taxon>
        <taxon>Planctomycetia</taxon>
        <taxon>Isosphaerales</taxon>
        <taxon>Isosphaeraceae</taxon>
        <taxon>Paludisphaera</taxon>
    </lineage>
</organism>
<gene>
    <name evidence="2" type="ORF">PZE19_04935</name>
</gene>
<accession>A0ABT6F6G2</accession>
<protein>
    <recommendedName>
        <fullName evidence="4">MotA/TolQ/ExbB proton channel domain-containing protein</fullName>
    </recommendedName>
</protein>
<comment type="caution">
    <text evidence="2">The sequence shown here is derived from an EMBL/GenBank/DDBJ whole genome shotgun (WGS) entry which is preliminary data.</text>
</comment>
<keyword evidence="1" id="KW-0472">Membrane</keyword>
<proteinExistence type="predicted"/>
<feature type="transmembrane region" description="Helical" evidence="1">
    <location>
        <begin position="94"/>
        <end position="118"/>
    </location>
</feature>
<dbReference type="RefSeq" id="WP_277859461.1">
    <property type="nucleotide sequence ID" value="NZ_JARRAG010000001.1"/>
</dbReference>
<feature type="transmembrane region" description="Helical" evidence="1">
    <location>
        <begin position="6"/>
        <end position="24"/>
    </location>
</feature>
<keyword evidence="1" id="KW-1133">Transmembrane helix</keyword>
<reference evidence="2 3" key="1">
    <citation type="submission" date="2023-03" db="EMBL/GenBank/DDBJ databases">
        <title>Paludisphaera mucosa sp. nov. a novel planctomycete from northern fen.</title>
        <authorList>
            <person name="Ivanova A."/>
        </authorList>
    </citation>
    <scope>NUCLEOTIDE SEQUENCE [LARGE SCALE GENOMIC DNA]</scope>
    <source>
        <strain evidence="2 3">Pla2</strain>
    </source>
</reference>
<evidence type="ECO:0000313" key="3">
    <source>
        <dbReference type="Proteomes" id="UP001216907"/>
    </source>
</evidence>
<evidence type="ECO:0000256" key="1">
    <source>
        <dbReference type="SAM" id="Phobius"/>
    </source>
</evidence>
<evidence type="ECO:0000313" key="2">
    <source>
        <dbReference type="EMBL" id="MDG3003104.1"/>
    </source>
</evidence>
<name>A0ABT6F6G2_9BACT</name>
<sequence length="150" mass="15723">MPPTIIPLAGIALPLILVPTIMLTKNLGQRRYYRHLERMQALKSGLPVPASTPLPGPGSVVAIGAGVPIVSILGALIATASIPWESPDVLPLTAIIWSMSLFLALGGLTTALILGVLLHRAHRRSTSTDAAASAKPAYDPDMFEPAGRGY</sequence>
<keyword evidence="1" id="KW-0812">Transmembrane</keyword>